<protein>
    <submittedName>
        <fullName evidence="2">Uncharacterized protein</fullName>
    </submittedName>
</protein>
<sequence length="68" mass="7604">MAMHGNPQIAGKLRGIDGRMCGVETDQDTKGYLKLNQEFHFTIFNESGNEDLGSRPSMWFNSPDGLRS</sequence>
<reference evidence="2 3" key="1">
    <citation type="submission" date="2024-09" db="EMBL/GenBank/DDBJ databases">
        <authorList>
            <person name="Sun Q."/>
            <person name="Mori K."/>
        </authorList>
    </citation>
    <scope>NUCLEOTIDE SEQUENCE [LARGE SCALE GENOMIC DNA]</scope>
    <source>
        <strain evidence="2 3">KCTC 22789</strain>
    </source>
</reference>
<dbReference type="EMBL" id="JBHLWE010000013">
    <property type="protein sequence ID" value="MFC0339913.1"/>
    <property type="molecule type" value="Genomic_DNA"/>
</dbReference>
<organism evidence="2 3">
    <name type="scientific">Paracoccus niistensis</name>
    <dbReference type="NCBI Taxonomy" id="632935"/>
    <lineage>
        <taxon>Bacteria</taxon>
        <taxon>Pseudomonadati</taxon>
        <taxon>Pseudomonadota</taxon>
        <taxon>Alphaproteobacteria</taxon>
        <taxon>Rhodobacterales</taxon>
        <taxon>Paracoccaceae</taxon>
        <taxon>Paracoccus</taxon>
    </lineage>
</organism>
<keyword evidence="3" id="KW-1185">Reference proteome</keyword>
<name>A0ABV6I3R3_9RHOB</name>
<evidence type="ECO:0000313" key="2">
    <source>
        <dbReference type="EMBL" id="MFC0339913.1"/>
    </source>
</evidence>
<evidence type="ECO:0000313" key="3">
    <source>
        <dbReference type="Proteomes" id="UP001589799"/>
    </source>
</evidence>
<accession>A0ABV6I3R3</accession>
<dbReference type="Proteomes" id="UP001589799">
    <property type="component" value="Unassembled WGS sequence"/>
</dbReference>
<dbReference type="RefSeq" id="WP_377697595.1">
    <property type="nucleotide sequence ID" value="NZ_JBHLWE010000013.1"/>
</dbReference>
<comment type="caution">
    <text evidence="2">The sequence shown here is derived from an EMBL/GenBank/DDBJ whole genome shotgun (WGS) entry which is preliminary data.</text>
</comment>
<evidence type="ECO:0000256" key="1">
    <source>
        <dbReference type="SAM" id="MobiDB-lite"/>
    </source>
</evidence>
<proteinExistence type="predicted"/>
<gene>
    <name evidence="2" type="ORF">ACFFII_03940</name>
</gene>
<feature type="region of interest" description="Disordered" evidence="1">
    <location>
        <begin position="47"/>
        <end position="68"/>
    </location>
</feature>